<dbReference type="Proteomes" id="UP000694398">
    <property type="component" value="Unassembled WGS sequence"/>
</dbReference>
<dbReference type="RefSeq" id="XP_013376491.1">
    <property type="nucleotide sequence ID" value="XM_013521037.1"/>
</dbReference>
<proteinExistence type="predicted"/>
<keyword evidence="3 6" id="KW-1133">Transmembrane helix</keyword>
<dbReference type="CTD" id="2995"/>
<accession>A0A8C2UTR4</accession>
<dbReference type="PANTHER" id="PTHR47614">
    <property type="entry name" value="GLYCOPHORIN-C"/>
    <property type="match status" value="1"/>
</dbReference>
<evidence type="ECO:0000313" key="9">
    <source>
        <dbReference type="Proteomes" id="UP000694398"/>
    </source>
</evidence>
<dbReference type="SMART" id="SM00294">
    <property type="entry name" value="4.1m"/>
    <property type="match status" value="1"/>
</dbReference>
<reference evidence="8" key="2">
    <citation type="submission" date="2025-09" db="UniProtKB">
        <authorList>
            <consortium name="Ensembl"/>
        </authorList>
    </citation>
    <scope>IDENTIFICATION</scope>
</reference>
<evidence type="ECO:0000256" key="1">
    <source>
        <dbReference type="ARBA" id="ARBA00004167"/>
    </source>
</evidence>
<dbReference type="GO" id="GO:0016020">
    <property type="term" value="C:membrane"/>
    <property type="evidence" value="ECO:0007669"/>
    <property type="project" value="UniProtKB-SubCell"/>
</dbReference>
<comment type="subcellular location">
    <subcellularLocation>
        <location evidence="1">Membrane</location>
        <topology evidence="1">Single-pass membrane protein</topology>
    </subcellularLocation>
</comment>
<dbReference type="PANTHER" id="PTHR47614:SF2">
    <property type="entry name" value="GLYCOPHORIN-C"/>
    <property type="match status" value="1"/>
</dbReference>
<dbReference type="GeneTree" id="ENSGT00510000049102"/>
<dbReference type="AlphaFoldDB" id="A0A8C2UTR4"/>
<dbReference type="GO" id="GO:0030863">
    <property type="term" value="C:cortical cytoskeleton"/>
    <property type="evidence" value="ECO:0007669"/>
    <property type="project" value="TreeGrafter"/>
</dbReference>
<feature type="transmembrane region" description="Helical" evidence="6">
    <location>
        <begin position="142"/>
        <end position="164"/>
    </location>
</feature>
<evidence type="ECO:0000259" key="7">
    <source>
        <dbReference type="SMART" id="SM00294"/>
    </source>
</evidence>
<evidence type="ECO:0000256" key="4">
    <source>
        <dbReference type="ARBA" id="ARBA00023136"/>
    </source>
</evidence>
<dbReference type="GeneID" id="102011092"/>
<keyword evidence="4 6" id="KW-0472">Membrane</keyword>
<feature type="domain" description="Neurexin/syndecan/glycophorin C" evidence="7">
    <location>
        <begin position="163"/>
        <end position="181"/>
    </location>
</feature>
<keyword evidence="2 6" id="KW-0812">Transmembrane</keyword>
<evidence type="ECO:0000256" key="5">
    <source>
        <dbReference type="SAM" id="MobiDB-lite"/>
    </source>
</evidence>
<evidence type="ECO:0000256" key="2">
    <source>
        <dbReference type="ARBA" id="ARBA00022692"/>
    </source>
</evidence>
<keyword evidence="9" id="KW-1185">Reference proteome</keyword>
<gene>
    <name evidence="8" type="primary">Gypc</name>
</gene>
<dbReference type="Ensembl" id="ENSCLAT00000003088.1">
    <property type="protein sequence ID" value="ENSCLAP00000003025.1"/>
    <property type="gene ID" value="ENSCLAG00000002170.1"/>
</dbReference>
<evidence type="ECO:0000256" key="3">
    <source>
        <dbReference type="ARBA" id="ARBA00022989"/>
    </source>
</evidence>
<protein>
    <recommendedName>
        <fullName evidence="7">Neurexin/syndecan/glycophorin C domain-containing protein</fullName>
    </recommendedName>
</protein>
<evidence type="ECO:0000256" key="6">
    <source>
        <dbReference type="SAM" id="Phobius"/>
    </source>
</evidence>
<dbReference type="InterPro" id="IPR042192">
    <property type="entry name" value="Glycophorin-C"/>
</dbReference>
<name>A0A8C2UTR4_CHILA</name>
<dbReference type="InterPro" id="IPR003585">
    <property type="entry name" value="Neurexin-like"/>
</dbReference>
<feature type="region of interest" description="Disordered" evidence="5">
    <location>
        <begin position="68"/>
        <end position="88"/>
    </location>
</feature>
<evidence type="ECO:0000313" key="8">
    <source>
        <dbReference type="Ensembl" id="ENSCLAP00000003025.1"/>
    </source>
</evidence>
<organism evidence="8 9">
    <name type="scientific">Chinchilla lanigera</name>
    <name type="common">Long-tailed chinchilla</name>
    <name type="synonym">Chinchilla villidera</name>
    <dbReference type="NCBI Taxonomy" id="34839"/>
    <lineage>
        <taxon>Eukaryota</taxon>
        <taxon>Metazoa</taxon>
        <taxon>Chordata</taxon>
        <taxon>Craniata</taxon>
        <taxon>Vertebrata</taxon>
        <taxon>Euteleostomi</taxon>
        <taxon>Mammalia</taxon>
        <taxon>Eutheria</taxon>
        <taxon>Euarchontoglires</taxon>
        <taxon>Glires</taxon>
        <taxon>Rodentia</taxon>
        <taxon>Hystricomorpha</taxon>
        <taxon>Chinchillidae</taxon>
        <taxon>Chinchilla</taxon>
    </lineage>
</organism>
<sequence length="211" mass="22276">MDTVSISYTHRETELVQSPAAAAPSPPQAAVVAVISSGARHDSLSRIFSFSLPVASKLDFSKNCRNDHVRQDPEAASGQPGPKPPHNTGINVDDVRCAENVSSGQSFVCAESLPVPSGSSVLSAATAPAPDTWTPFPTATDIAIIAAVITAVALVLLCLLLVMLRYLFRHKGTYHTNEAKGTEFAESADVALQSDPALQDAGDNSKKEYFI</sequence>
<reference evidence="8" key="1">
    <citation type="submission" date="2025-08" db="UniProtKB">
        <authorList>
            <consortium name="Ensembl"/>
        </authorList>
    </citation>
    <scope>IDENTIFICATION</scope>
</reference>
<dbReference type="OrthoDB" id="9032054at2759"/>